<sequence>MKESLVFYSPADVAEDWVAAIGEKLPGLDMHIASKEGAPCPPEDVQYAVVWKPPQDFFKPFVNLKLVVNLGAGVDALVSRTDLPDVPITRLSDPEMSKMMAGFVLMCVLRHARDIVPFERIQKEGRWRYIHPTTPEHIRVGVLGLGELGATAAHEISRFGYPVQGWSRTPKSLPGIDCHHGMDALPGFLATTDILVVMLPLTPETRHIINAERLAMLPKGAKFVNVARGPIVDEQALIAALQSGHISEASLDVFEVEPLSEDSPLWAMDNVLITPHLASIALPKSAAAQIAENIRRIRSGEPVLNRVDPGRGY</sequence>
<keyword evidence="5" id="KW-1185">Reference proteome</keyword>
<dbReference type="Proteomes" id="UP000606044">
    <property type="component" value="Unassembled WGS sequence"/>
</dbReference>
<evidence type="ECO:0000256" key="2">
    <source>
        <dbReference type="ARBA" id="ARBA00023027"/>
    </source>
</evidence>
<dbReference type="Gene3D" id="3.40.50.720">
    <property type="entry name" value="NAD(P)-binding Rossmann-like Domain"/>
    <property type="match status" value="2"/>
</dbReference>
<organism evidence="4 5">
    <name type="scientific">Azorhizobium oxalatiphilum</name>
    <dbReference type="NCBI Taxonomy" id="980631"/>
    <lineage>
        <taxon>Bacteria</taxon>
        <taxon>Pseudomonadati</taxon>
        <taxon>Pseudomonadota</taxon>
        <taxon>Alphaproteobacteria</taxon>
        <taxon>Hyphomicrobiales</taxon>
        <taxon>Xanthobacteraceae</taxon>
        <taxon>Azorhizobium</taxon>
    </lineage>
</organism>
<proteinExistence type="predicted"/>
<dbReference type="AlphaFoldDB" id="A0A917C2K9"/>
<reference evidence="4" key="2">
    <citation type="submission" date="2020-09" db="EMBL/GenBank/DDBJ databases">
        <authorList>
            <person name="Sun Q."/>
            <person name="Sedlacek I."/>
        </authorList>
    </citation>
    <scope>NUCLEOTIDE SEQUENCE</scope>
    <source>
        <strain evidence="4">CCM 7897</strain>
    </source>
</reference>
<evidence type="ECO:0000256" key="1">
    <source>
        <dbReference type="ARBA" id="ARBA00023002"/>
    </source>
</evidence>
<dbReference type="Pfam" id="PF02826">
    <property type="entry name" value="2-Hacid_dh_C"/>
    <property type="match status" value="1"/>
</dbReference>
<evidence type="ECO:0000313" key="5">
    <source>
        <dbReference type="Proteomes" id="UP000606044"/>
    </source>
</evidence>
<dbReference type="EMBL" id="BMCT01000003">
    <property type="protein sequence ID" value="GGF66986.1"/>
    <property type="molecule type" value="Genomic_DNA"/>
</dbReference>
<keyword evidence="1" id="KW-0560">Oxidoreductase</keyword>
<dbReference type="RefSeq" id="WP_244644397.1">
    <property type="nucleotide sequence ID" value="NZ_BMCT01000003.1"/>
</dbReference>
<feature type="domain" description="D-isomer specific 2-hydroxyacid dehydrogenase NAD-binding" evidence="3">
    <location>
        <begin position="106"/>
        <end position="278"/>
    </location>
</feature>
<dbReference type="GO" id="GO:0016491">
    <property type="term" value="F:oxidoreductase activity"/>
    <property type="evidence" value="ECO:0007669"/>
    <property type="project" value="UniProtKB-KW"/>
</dbReference>
<comment type="caution">
    <text evidence="4">The sequence shown here is derived from an EMBL/GenBank/DDBJ whole genome shotgun (WGS) entry which is preliminary data.</text>
</comment>
<name>A0A917C2K9_9HYPH</name>
<dbReference type="GO" id="GO:0051287">
    <property type="term" value="F:NAD binding"/>
    <property type="evidence" value="ECO:0007669"/>
    <property type="project" value="InterPro"/>
</dbReference>
<evidence type="ECO:0000313" key="4">
    <source>
        <dbReference type="EMBL" id="GGF66986.1"/>
    </source>
</evidence>
<accession>A0A917C2K9</accession>
<dbReference type="PANTHER" id="PTHR43333:SF1">
    <property type="entry name" value="D-ISOMER SPECIFIC 2-HYDROXYACID DEHYDROGENASE NAD-BINDING DOMAIN-CONTAINING PROTEIN"/>
    <property type="match status" value="1"/>
</dbReference>
<protein>
    <submittedName>
        <fullName evidence="4">Glyoxylate/hydroxypyruvate reductase A</fullName>
    </submittedName>
</protein>
<evidence type="ECO:0000259" key="3">
    <source>
        <dbReference type="Pfam" id="PF02826"/>
    </source>
</evidence>
<reference evidence="4" key="1">
    <citation type="journal article" date="2014" name="Int. J. Syst. Evol. Microbiol.">
        <title>Complete genome sequence of Corynebacterium casei LMG S-19264T (=DSM 44701T), isolated from a smear-ripened cheese.</title>
        <authorList>
            <consortium name="US DOE Joint Genome Institute (JGI-PGF)"/>
            <person name="Walter F."/>
            <person name="Albersmeier A."/>
            <person name="Kalinowski J."/>
            <person name="Ruckert C."/>
        </authorList>
    </citation>
    <scope>NUCLEOTIDE SEQUENCE</scope>
    <source>
        <strain evidence="4">CCM 7897</strain>
    </source>
</reference>
<dbReference type="CDD" id="cd12164">
    <property type="entry name" value="GDH_like_2"/>
    <property type="match status" value="1"/>
</dbReference>
<gene>
    <name evidence="4" type="ORF">GCM10007301_28270</name>
</gene>
<dbReference type="SUPFAM" id="SSF51735">
    <property type="entry name" value="NAD(P)-binding Rossmann-fold domains"/>
    <property type="match status" value="1"/>
</dbReference>
<dbReference type="InterPro" id="IPR006140">
    <property type="entry name" value="D-isomer_DH_NAD-bd"/>
</dbReference>
<dbReference type="PANTHER" id="PTHR43333">
    <property type="entry name" value="2-HACID_DH_C DOMAIN-CONTAINING PROTEIN"/>
    <property type="match status" value="1"/>
</dbReference>
<keyword evidence="2" id="KW-0520">NAD</keyword>
<dbReference type="InterPro" id="IPR036291">
    <property type="entry name" value="NAD(P)-bd_dom_sf"/>
</dbReference>